<organism evidence="2 3">
    <name type="scientific">Eutypa lata (strain UCR-EL1)</name>
    <name type="common">Grapevine dieback disease fungus</name>
    <name type="synonym">Eutypa armeniacae</name>
    <dbReference type="NCBI Taxonomy" id="1287681"/>
    <lineage>
        <taxon>Eukaryota</taxon>
        <taxon>Fungi</taxon>
        <taxon>Dikarya</taxon>
        <taxon>Ascomycota</taxon>
        <taxon>Pezizomycotina</taxon>
        <taxon>Sordariomycetes</taxon>
        <taxon>Xylariomycetidae</taxon>
        <taxon>Xylariales</taxon>
        <taxon>Diatrypaceae</taxon>
        <taxon>Eutypa</taxon>
    </lineage>
</organism>
<evidence type="ECO:0000256" key="1">
    <source>
        <dbReference type="SAM" id="Phobius"/>
    </source>
</evidence>
<sequence length="585" mass="65405">MLLATIGAKSIELSFVAVVVTCIGQILTRRAFSKGSKGISIAEMNLRNWILDAHRDLKLTFYRIAYRDLMAFMKDWKMIRETPNMANDTLLDMSQRPRGRHSLFDNTTMWSSWIDAEFGDIEQNFKDHKRIIHQTRLVMPHPGVYSAATDPENNILQPQDLGGIGRYAIRASVVSPTIDVLCANMNASELDPLVYTSWPDARTTDTKVPGRKIGLDNWREDVPVADKKDWFNETAVDDIFHWGSKYGRWAPAFQLFPNDWNMVVNDTTYALSEDQIATADSIYMLVKSGLSEDYTLCQLRSWVSPLCSTQFNVSGNDGGHMGAHCDNPRAKDSDSYLRYFAGKFGKEIDTVDTSADWRNLAVQWRTSMDLNGGTYDNNASNARILTHLVLQEPSLPRSLPSIAEALAVYASPTLVMGALKSPFEHFWDKANYNETYKPDPEYATFGAKVRTQQFASTGFRSWQAILYPVLVAVFGVNVMCAYVLIKSRGMVTDYMDPSNMFVLAINSPPSAVLQGSCGGGPERLQLKAPYRIGYAPSANHYYFEEAPDRFGARLSALSSGSGAALLADGSYDKSYKRLSSTRPLL</sequence>
<evidence type="ECO:0000313" key="3">
    <source>
        <dbReference type="Proteomes" id="UP000012174"/>
    </source>
</evidence>
<feature type="transmembrane region" description="Helical" evidence="1">
    <location>
        <begin position="465"/>
        <end position="485"/>
    </location>
</feature>
<evidence type="ECO:0000313" key="2">
    <source>
        <dbReference type="EMBL" id="EMR69830.1"/>
    </source>
</evidence>
<dbReference type="EMBL" id="KB706007">
    <property type="protein sequence ID" value="EMR69830.1"/>
    <property type="molecule type" value="Genomic_DNA"/>
</dbReference>
<proteinExistence type="predicted"/>
<keyword evidence="1" id="KW-0472">Membrane</keyword>
<dbReference type="HOGENOM" id="CLU_012014_1_0_1"/>
<reference evidence="3" key="1">
    <citation type="journal article" date="2013" name="Genome Announc.">
        <title>Draft genome sequence of the grapevine dieback fungus Eutypa lata UCR-EL1.</title>
        <authorList>
            <person name="Blanco-Ulate B."/>
            <person name="Rolshausen P.E."/>
            <person name="Cantu D."/>
        </authorList>
    </citation>
    <scope>NUCLEOTIDE SEQUENCE [LARGE SCALE GENOMIC DNA]</scope>
    <source>
        <strain evidence="3">UCR-EL1</strain>
    </source>
</reference>
<dbReference type="eggNOG" id="ENOG502SHT7">
    <property type="taxonomic scope" value="Eukaryota"/>
</dbReference>
<dbReference type="OrthoDB" id="4721035at2759"/>
<keyword evidence="1" id="KW-0812">Transmembrane</keyword>
<accession>M7TT32</accession>
<gene>
    <name evidence="2" type="ORF">UCREL1_3142</name>
</gene>
<keyword evidence="1" id="KW-1133">Transmembrane helix</keyword>
<protein>
    <submittedName>
        <fullName evidence="2">Putative mcm2 3 5 family protein</fullName>
    </submittedName>
</protein>
<name>M7TT32_EUTLA</name>
<dbReference type="Proteomes" id="UP000012174">
    <property type="component" value="Unassembled WGS sequence"/>
</dbReference>
<dbReference type="AlphaFoldDB" id="M7TT32"/>
<dbReference type="KEGG" id="ela:UCREL1_3142"/>
<keyword evidence="3" id="KW-1185">Reference proteome</keyword>
<dbReference type="OMA" id="ASWIRTD"/>